<keyword evidence="5 9" id="KW-0805">Transcription regulation</keyword>
<evidence type="ECO:0000256" key="1">
    <source>
        <dbReference type="ARBA" id="ARBA00004123"/>
    </source>
</evidence>
<evidence type="ECO:0000313" key="14">
    <source>
        <dbReference type="EMBL" id="PVU99920.1"/>
    </source>
</evidence>
<comment type="similarity">
    <text evidence="8 9">Belongs to the histone deacetylase family. HD Type 1 subfamily.</text>
</comment>
<organism evidence="14 15">
    <name type="scientific">Furculomyces boomerangus</name>
    <dbReference type="NCBI Taxonomy" id="61424"/>
    <lineage>
        <taxon>Eukaryota</taxon>
        <taxon>Fungi</taxon>
        <taxon>Fungi incertae sedis</taxon>
        <taxon>Zoopagomycota</taxon>
        <taxon>Kickxellomycotina</taxon>
        <taxon>Harpellomycetes</taxon>
        <taxon>Harpellales</taxon>
        <taxon>Harpellaceae</taxon>
        <taxon>Furculomyces</taxon>
    </lineage>
</organism>
<comment type="catalytic activity">
    <reaction evidence="9">
        <text>N(6)-acetyl-L-lysyl-[histone] + H2O = L-lysyl-[histone] + acetate</text>
        <dbReference type="Rhea" id="RHEA:58196"/>
        <dbReference type="Rhea" id="RHEA-COMP:9845"/>
        <dbReference type="Rhea" id="RHEA-COMP:11338"/>
        <dbReference type="ChEBI" id="CHEBI:15377"/>
        <dbReference type="ChEBI" id="CHEBI:29969"/>
        <dbReference type="ChEBI" id="CHEBI:30089"/>
        <dbReference type="ChEBI" id="CHEBI:61930"/>
        <dbReference type="EC" id="3.5.1.98"/>
    </reaction>
</comment>
<protein>
    <recommendedName>
        <fullName evidence="2 9">Histone deacetylase</fullName>
        <ecNumber evidence="2 9">3.5.1.98</ecNumber>
    </recommendedName>
</protein>
<dbReference type="InterPro" id="IPR000286">
    <property type="entry name" value="HDACs"/>
</dbReference>
<feature type="binding site" evidence="11">
    <location>
        <position position="340"/>
    </location>
    <ligand>
        <name>substrate</name>
    </ligand>
</feature>
<evidence type="ECO:0000256" key="6">
    <source>
        <dbReference type="ARBA" id="ARBA00023163"/>
    </source>
</evidence>
<name>A0A2T9Z5Q2_9FUNG</name>
<evidence type="ECO:0000256" key="12">
    <source>
        <dbReference type="PIRSR" id="PIRSR037913-3"/>
    </source>
</evidence>
<feature type="binding site" evidence="11">
    <location>
        <position position="135"/>
    </location>
    <ligand>
        <name>substrate</name>
    </ligand>
</feature>
<dbReference type="InterPro" id="IPR037138">
    <property type="entry name" value="His_deacetylse_dom_sf"/>
</dbReference>
<dbReference type="PIRSF" id="PIRSF037913">
    <property type="entry name" value="His_deacetylse_1"/>
    <property type="match status" value="1"/>
</dbReference>
<dbReference type="GO" id="GO:0040029">
    <property type="term" value="P:epigenetic regulation of gene expression"/>
    <property type="evidence" value="ECO:0007669"/>
    <property type="project" value="TreeGrafter"/>
</dbReference>
<evidence type="ECO:0000256" key="11">
    <source>
        <dbReference type="PIRSR" id="PIRSR037913-2"/>
    </source>
</evidence>
<dbReference type="PANTHER" id="PTHR10625:SF36">
    <property type="entry name" value="HISTONE DEACETYLASE 3"/>
    <property type="match status" value="1"/>
</dbReference>
<evidence type="ECO:0000256" key="10">
    <source>
        <dbReference type="PIRSR" id="PIRSR037913-1"/>
    </source>
</evidence>
<proteinExistence type="inferred from homology"/>
<dbReference type="PANTHER" id="PTHR10625">
    <property type="entry name" value="HISTONE DEACETYLASE HDAC1-RELATED"/>
    <property type="match status" value="1"/>
</dbReference>
<accession>A0A2T9Z5Q2</accession>
<evidence type="ECO:0000256" key="8">
    <source>
        <dbReference type="ARBA" id="ARBA00061569"/>
    </source>
</evidence>
<feature type="domain" description="Histone deacetylase" evidence="13">
    <location>
        <begin position="64"/>
        <end position="353"/>
    </location>
</feature>
<keyword evidence="3 9" id="KW-0378">Hydrolase</keyword>
<keyword evidence="15" id="KW-1185">Reference proteome</keyword>
<evidence type="ECO:0000313" key="15">
    <source>
        <dbReference type="Proteomes" id="UP000245699"/>
    </source>
</evidence>
<dbReference type="OrthoDB" id="1918432at2759"/>
<evidence type="ECO:0000256" key="5">
    <source>
        <dbReference type="ARBA" id="ARBA00023015"/>
    </source>
</evidence>
<dbReference type="STRING" id="61424.A0A2T9Z5Q2"/>
<evidence type="ECO:0000256" key="2">
    <source>
        <dbReference type="ARBA" id="ARBA00012111"/>
    </source>
</evidence>
<evidence type="ECO:0000256" key="3">
    <source>
        <dbReference type="ARBA" id="ARBA00022801"/>
    </source>
</evidence>
<sequence length="472" mass="53503">MKRNLENVYGPRGTFSTRERHGLTRNIDLSTGTLSGRSVVEEYNPRVSYYMNKEVGNFHYGVLHPMKPHRLTLTNHLVMNYGLHKYMDIFEPRQATEEEIVEFHSPNYTEFLKRVTPDNVQEIQEQFTSFNIGDDCPIFDGIWEFCKIYSGASIEAARKLISGDADICINWMGGLHHAKKYEPSGFCYVNDIVLAILQMLRVYPRVLYVDIDIHHGDGVQEAFYMTDRVMTVSFHKYNGDFFPGTGAIDEVGSGIGKYSTINVPLKDGIEDSEYNSLFKSVISEVMKAFRPTAIVLQCGADSLGLDRLGVFNLSIKGHGECVRFMKKFNIPMLVLGGGGYTVRNVARCWTYETGIICGVDLQNTLPNTVYTDFFAPDYKLHPVLGGKITNENTKSFLEAVRTSVIEQLRYLKGAPSVQMQEIPPDIQGFLESESNYNFDVQSDLNKDQKDPIVGIPKKSMVSEYYEDDMDNE</sequence>
<dbReference type="FunFam" id="3.40.800.20:FF:000007">
    <property type="entry name" value="Histone deacetylase"/>
    <property type="match status" value="1"/>
</dbReference>
<dbReference type="Proteomes" id="UP000245699">
    <property type="component" value="Unassembled WGS sequence"/>
</dbReference>
<feature type="active site" description="Proton acceptor" evidence="10">
    <location>
        <position position="177"/>
    </location>
</feature>
<evidence type="ECO:0000256" key="9">
    <source>
        <dbReference type="PIRNR" id="PIRNR037913"/>
    </source>
</evidence>
<dbReference type="GO" id="GO:0046872">
    <property type="term" value="F:metal ion binding"/>
    <property type="evidence" value="ECO:0007669"/>
    <property type="project" value="UniProtKB-KW"/>
</dbReference>
<dbReference type="SUPFAM" id="SSF52768">
    <property type="entry name" value="Arginase/deacetylase"/>
    <property type="match status" value="1"/>
</dbReference>
<dbReference type="GO" id="GO:0034967">
    <property type="term" value="C:Set3 complex"/>
    <property type="evidence" value="ECO:0007669"/>
    <property type="project" value="UniProtKB-ARBA"/>
</dbReference>
<dbReference type="GO" id="GO:0141221">
    <property type="term" value="F:histone deacetylase activity, hydrolytic mechanism"/>
    <property type="evidence" value="ECO:0007669"/>
    <property type="project" value="UniProtKB-EC"/>
</dbReference>
<comment type="caution">
    <text evidence="14">The sequence shown here is derived from an EMBL/GenBank/DDBJ whole genome shotgun (WGS) entry which is preliminary data.</text>
</comment>
<feature type="binding site" evidence="12">
    <location>
        <position position="301"/>
    </location>
    <ligand>
        <name>a divalent metal cation</name>
        <dbReference type="ChEBI" id="CHEBI:60240"/>
    </ligand>
</feature>
<dbReference type="InterPro" id="IPR023801">
    <property type="entry name" value="His_deacetylse_dom"/>
</dbReference>
<dbReference type="PRINTS" id="PR01270">
    <property type="entry name" value="HDASUPER"/>
</dbReference>
<keyword evidence="4 9" id="KW-0156">Chromatin regulator</keyword>
<feature type="binding site" evidence="12">
    <location>
        <position position="214"/>
    </location>
    <ligand>
        <name>a divalent metal cation</name>
        <dbReference type="ChEBI" id="CHEBI:60240"/>
    </ligand>
</feature>
<dbReference type="AlphaFoldDB" id="A0A2T9Z5Q2"/>
<evidence type="ECO:0000256" key="7">
    <source>
        <dbReference type="ARBA" id="ARBA00023242"/>
    </source>
</evidence>
<dbReference type="Pfam" id="PF00850">
    <property type="entry name" value="Hist_deacetyl"/>
    <property type="match status" value="1"/>
</dbReference>
<keyword evidence="7 9" id="KW-0539">Nucleus</keyword>
<feature type="binding site" evidence="12">
    <location>
        <position position="212"/>
    </location>
    <ligand>
        <name>a divalent metal cation</name>
        <dbReference type="ChEBI" id="CHEBI:60240"/>
    </ligand>
</feature>
<dbReference type="Gene3D" id="3.40.800.20">
    <property type="entry name" value="Histone deacetylase domain"/>
    <property type="match status" value="1"/>
</dbReference>
<dbReference type="PRINTS" id="PR01271">
    <property type="entry name" value="HISDACETLASE"/>
</dbReference>
<dbReference type="GO" id="GO:0070210">
    <property type="term" value="C:Rpd3L-Expanded complex"/>
    <property type="evidence" value="ECO:0007669"/>
    <property type="project" value="TreeGrafter"/>
</dbReference>
<evidence type="ECO:0000259" key="13">
    <source>
        <dbReference type="Pfam" id="PF00850"/>
    </source>
</evidence>
<dbReference type="InterPro" id="IPR003084">
    <property type="entry name" value="HDAC_I/II"/>
</dbReference>
<dbReference type="EC" id="3.5.1.98" evidence="2 9"/>
<gene>
    <name evidence="14" type="ORF">BB559_000282</name>
</gene>
<feature type="binding site" evidence="11">
    <location>
        <position position="185"/>
    </location>
    <ligand>
        <name>substrate</name>
    </ligand>
</feature>
<comment type="subcellular location">
    <subcellularLocation>
        <location evidence="1 9">Nucleus</location>
    </subcellularLocation>
</comment>
<keyword evidence="6 9" id="KW-0804">Transcription</keyword>
<reference evidence="14 15" key="1">
    <citation type="journal article" date="2018" name="MBio">
        <title>Comparative Genomics Reveals the Core Gene Toolbox for the Fungus-Insect Symbiosis.</title>
        <authorList>
            <person name="Wang Y."/>
            <person name="Stata M."/>
            <person name="Wang W."/>
            <person name="Stajich J.E."/>
            <person name="White M.M."/>
            <person name="Moncalvo J.M."/>
        </authorList>
    </citation>
    <scope>NUCLEOTIDE SEQUENCE [LARGE SCALE GENOMIC DNA]</scope>
    <source>
        <strain evidence="14 15">AUS-77-4</strain>
    </source>
</reference>
<keyword evidence="12" id="KW-0479">Metal-binding</keyword>
<dbReference type="InterPro" id="IPR023696">
    <property type="entry name" value="Ureohydrolase_dom_sf"/>
</dbReference>
<evidence type="ECO:0000256" key="4">
    <source>
        <dbReference type="ARBA" id="ARBA00022853"/>
    </source>
</evidence>
<dbReference type="EMBL" id="MBFT01000012">
    <property type="protein sequence ID" value="PVU99920.1"/>
    <property type="molecule type" value="Genomic_DNA"/>
</dbReference>